<organism evidence="1 2">
    <name type="scientific">Acetivibrio ethanolgignens</name>
    <dbReference type="NCBI Taxonomy" id="290052"/>
    <lineage>
        <taxon>Bacteria</taxon>
        <taxon>Bacillati</taxon>
        <taxon>Bacillota</taxon>
        <taxon>Clostridia</taxon>
        <taxon>Eubacteriales</taxon>
        <taxon>Oscillospiraceae</taxon>
        <taxon>Acetivibrio</taxon>
    </lineage>
</organism>
<name>A0A0V8QEZ6_9FIRM</name>
<dbReference type="STRING" id="290052.ASU35_01565"/>
<sequence length="79" mass="9203">MLDNAKIRNADELEFAVYCIENIAIRLGKNAEEIYQTLTEKSDILSSYIIPEYEMLHTQSKDYIVDDIISMMEERGIQL</sequence>
<dbReference type="Pfam" id="PF12668">
    <property type="entry name" value="DUF3791"/>
    <property type="match status" value="1"/>
</dbReference>
<accession>A0A0V8QEZ6</accession>
<dbReference type="EMBL" id="LNAM01000153">
    <property type="protein sequence ID" value="KSV59036.1"/>
    <property type="molecule type" value="Genomic_DNA"/>
</dbReference>
<evidence type="ECO:0000313" key="1">
    <source>
        <dbReference type="EMBL" id="KSV59036.1"/>
    </source>
</evidence>
<dbReference type="OrthoDB" id="361365at2"/>
<proteinExistence type="predicted"/>
<protein>
    <submittedName>
        <fullName evidence="1">Transcriptional regulator</fullName>
    </submittedName>
</protein>
<reference evidence="1 2" key="1">
    <citation type="submission" date="2015-11" db="EMBL/GenBank/DDBJ databases">
        <title>Butyribacter intestini gen. nov., sp. nov., a butyric acid-producing bacterium of the family Lachnospiraceae isolated from the human faeces.</title>
        <authorList>
            <person name="Zou Y."/>
            <person name="Xue W."/>
            <person name="Luo G."/>
            <person name="Lv M."/>
        </authorList>
    </citation>
    <scope>NUCLEOTIDE SEQUENCE [LARGE SCALE GENOMIC DNA]</scope>
    <source>
        <strain evidence="1 2">ACET-33324</strain>
    </source>
</reference>
<dbReference type="AlphaFoldDB" id="A0A0V8QEZ6"/>
<keyword evidence="2" id="KW-1185">Reference proteome</keyword>
<comment type="caution">
    <text evidence="1">The sequence shown here is derived from an EMBL/GenBank/DDBJ whole genome shotgun (WGS) entry which is preliminary data.</text>
</comment>
<dbReference type="Proteomes" id="UP000054874">
    <property type="component" value="Unassembled WGS sequence"/>
</dbReference>
<gene>
    <name evidence="1" type="ORF">ASU35_01565</name>
</gene>
<dbReference type="InterPro" id="IPR024269">
    <property type="entry name" value="DUF3791"/>
</dbReference>
<evidence type="ECO:0000313" key="2">
    <source>
        <dbReference type="Proteomes" id="UP000054874"/>
    </source>
</evidence>
<dbReference type="RefSeq" id="WP_058352671.1">
    <property type="nucleotide sequence ID" value="NZ_CABMMD010000153.1"/>
</dbReference>